<sequence length="432" mass="48237">MNLARNKNIFHNSHLVPLHGSGTIYNYYTGRFDMTNASELILKPYLYTKNETIHVVQYFKVRVNSTLYASHLGYWSLEQSMASMKIPYPVEARNFMGEKLIVGRCNYTDEKPLPDQDGPSAPGLLDDLLHFLIVRMNGTSLTRYYSKLGFRTYEGAWSGLLGALLDHTVDIALEPVTKQVSGQQEMDFIFPIAETMYNIYIRNKETSSVRDIFLAPFSTRLLICVAIVLVVSAITIVLISNISRTFLKNKSRQIGCSEALIWSTGILCQQGGTCTTSNPAASILVIVCLFFGLITYNAYAAFITSVLSVRVANVGSVSDVLQSPNIKIGYIKNGADQIYLMSTKDIQLNAFYIRGYSEAENLVSSPEEGLARAASQDYAFFAGQRAARSTLKSMSQARGRCVLRELPVHSTRSQLSFPLPRRSPYSRVILIR</sequence>
<reference evidence="11" key="1">
    <citation type="submission" date="2021-02" db="EMBL/GenBank/DDBJ databases">
        <authorList>
            <person name="Steward A R."/>
        </authorList>
    </citation>
    <scope>NUCLEOTIDE SEQUENCE</scope>
</reference>
<keyword evidence="3" id="KW-1003">Cell membrane</keyword>
<evidence type="ECO:0000256" key="2">
    <source>
        <dbReference type="ARBA" id="ARBA00008685"/>
    </source>
</evidence>
<evidence type="ECO:0000313" key="11">
    <source>
        <dbReference type="EMBL" id="CAF4848081.1"/>
    </source>
</evidence>
<gene>
    <name evidence="11" type="ORF">PMACD_LOCUS6809</name>
</gene>
<evidence type="ECO:0000256" key="4">
    <source>
        <dbReference type="ARBA" id="ARBA00022692"/>
    </source>
</evidence>
<keyword evidence="8" id="KW-0325">Glycoprotein</keyword>
<comment type="caution">
    <text evidence="11">The sequence shown here is derived from an EMBL/GenBank/DDBJ whole genome shotgun (WGS) entry which is preliminary data.</text>
</comment>
<dbReference type="GO" id="GO:0050906">
    <property type="term" value="P:detection of stimulus involved in sensory perception"/>
    <property type="evidence" value="ECO:0007669"/>
    <property type="project" value="UniProtKB-ARBA"/>
</dbReference>
<accession>A0A821RV10</accession>
<evidence type="ECO:0000256" key="5">
    <source>
        <dbReference type="ARBA" id="ARBA00022989"/>
    </source>
</evidence>
<dbReference type="AlphaFoldDB" id="A0A821RV10"/>
<keyword evidence="12" id="KW-1185">Reference proteome</keyword>
<proteinExistence type="inferred from homology"/>
<evidence type="ECO:0000313" key="12">
    <source>
        <dbReference type="Proteomes" id="UP000663880"/>
    </source>
</evidence>
<dbReference type="InterPro" id="IPR001320">
    <property type="entry name" value="Iontro_rcpt_C"/>
</dbReference>
<dbReference type="SUPFAM" id="SSF53850">
    <property type="entry name" value="Periplasmic binding protein-like II"/>
    <property type="match status" value="1"/>
</dbReference>
<dbReference type="EMBL" id="CAJOBZ010000015">
    <property type="protein sequence ID" value="CAF4848081.1"/>
    <property type="molecule type" value="Genomic_DNA"/>
</dbReference>
<dbReference type="Pfam" id="PF00060">
    <property type="entry name" value="Lig_chan"/>
    <property type="match status" value="1"/>
</dbReference>
<dbReference type="GO" id="GO:0005886">
    <property type="term" value="C:plasma membrane"/>
    <property type="evidence" value="ECO:0007669"/>
    <property type="project" value="UniProtKB-SubCell"/>
</dbReference>
<feature type="transmembrane region" description="Helical" evidence="9">
    <location>
        <begin position="280"/>
        <end position="302"/>
    </location>
</feature>
<evidence type="ECO:0000256" key="8">
    <source>
        <dbReference type="ARBA" id="ARBA00023180"/>
    </source>
</evidence>
<comment type="similarity">
    <text evidence="2">Belongs to the glutamate-gated ion channel (TC 1.A.10.1) family.</text>
</comment>
<comment type="subcellular location">
    <subcellularLocation>
        <location evidence="1">Cell membrane</location>
        <topology evidence="1">Multi-pass membrane protein</topology>
    </subcellularLocation>
</comment>
<keyword evidence="6 9" id="KW-0472">Membrane</keyword>
<evidence type="ECO:0000256" key="6">
    <source>
        <dbReference type="ARBA" id="ARBA00023136"/>
    </source>
</evidence>
<protein>
    <recommendedName>
        <fullName evidence="10">Ionotropic glutamate receptor C-terminal domain-containing protein</fullName>
    </recommendedName>
</protein>
<evidence type="ECO:0000256" key="1">
    <source>
        <dbReference type="ARBA" id="ARBA00004651"/>
    </source>
</evidence>
<evidence type="ECO:0000256" key="3">
    <source>
        <dbReference type="ARBA" id="ARBA00022475"/>
    </source>
</evidence>
<dbReference type="GO" id="GO:0015276">
    <property type="term" value="F:ligand-gated monoatomic ion channel activity"/>
    <property type="evidence" value="ECO:0007669"/>
    <property type="project" value="InterPro"/>
</dbReference>
<evidence type="ECO:0000256" key="9">
    <source>
        <dbReference type="SAM" id="Phobius"/>
    </source>
</evidence>
<name>A0A821RV10_9NEOP</name>
<dbReference type="PANTHER" id="PTHR42643:SF33">
    <property type="entry name" value="GLUTAMATE RECEPTOR 2-LIKE PROTEIN"/>
    <property type="match status" value="1"/>
</dbReference>
<dbReference type="PANTHER" id="PTHR42643">
    <property type="entry name" value="IONOTROPIC RECEPTOR 20A-RELATED"/>
    <property type="match status" value="1"/>
</dbReference>
<feature type="domain" description="Ionotropic glutamate receptor C-terminal" evidence="10">
    <location>
        <begin position="223"/>
        <end position="322"/>
    </location>
</feature>
<evidence type="ECO:0000256" key="7">
    <source>
        <dbReference type="ARBA" id="ARBA00023170"/>
    </source>
</evidence>
<dbReference type="OrthoDB" id="8186464at2759"/>
<feature type="transmembrane region" description="Helical" evidence="9">
    <location>
        <begin position="221"/>
        <end position="242"/>
    </location>
</feature>
<keyword evidence="4 9" id="KW-0812">Transmembrane</keyword>
<keyword evidence="7" id="KW-0675">Receptor</keyword>
<organism evidence="11 12">
    <name type="scientific">Pieris macdunnoughi</name>
    <dbReference type="NCBI Taxonomy" id="345717"/>
    <lineage>
        <taxon>Eukaryota</taxon>
        <taxon>Metazoa</taxon>
        <taxon>Ecdysozoa</taxon>
        <taxon>Arthropoda</taxon>
        <taxon>Hexapoda</taxon>
        <taxon>Insecta</taxon>
        <taxon>Pterygota</taxon>
        <taxon>Neoptera</taxon>
        <taxon>Endopterygota</taxon>
        <taxon>Lepidoptera</taxon>
        <taxon>Glossata</taxon>
        <taxon>Ditrysia</taxon>
        <taxon>Papilionoidea</taxon>
        <taxon>Pieridae</taxon>
        <taxon>Pierinae</taxon>
        <taxon>Pieris</taxon>
    </lineage>
</organism>
<dbReference type="Gene3D" id="1.10.287.70">
    <property type="match status" value="1"/>
</dbReference>
<dbReference type="Proteomes" id="UP000663880">
    <property type="component" value="Unassembled WGS sequence"/>
</dbReference>
<keyword evidence="5 9" id="KW-1133">Transmembrane helix</keyword>
<evidence type="ECO:0000259" key="10">
    <source>
        <dbReference type="Pfam" id="PF00060"/>
    </source>
</evidence>
<dbReference type="Gene3D" id="3.40.190.10">
    <property type="entry name" value="Periplasmic binding protein-like II"/>
    <property type="match status" value="1"/>
</dbReference>
<dbReference type="InterPro" id="IPR052192">
    <property type="entry name" value="Insect_Ionotropic_Sensory_Rcpt"/>
</dbReference>